<proteinExistence type="predicted"/>
<protein>
    <submittedName>
        <fullName evidence="1">Uncharacterized protein</fullName>
    </submittedName>
</protein>
<name>A0AAF0PNK4_SOLVR</name>
<accession>A0AAF0PNK4</accession>
<sequence>MISLTVPRCFDDFLTNAGTQSSTECVRLGLCAIQLESCYVKRW</sequence>
<evidence type="ECO:0000313" key="2">
    <source>
        <dbReference type="Proteomes" id="UP001234989"/>
    </source>
</evidence>
<dbReference type="AlphaFoldDB" id="A0AAF0PNK4"/>
<reference evidence="1" key="1">
    <citation type="submission" date="2023-08" db="EMBL/GenBank/DDBJ databases">
        <title>A de novo genome assembly of Solanum verrucosum Schlechtendal, a Mexican diploid species geographically isolated from the other diploid A-genome species in potato relatives.</title>
        <authorList>
            <person name="Hosaka K."/>
        </authorList>
    </citation>
    <scope>NUCLEOTIDE SEQUENCE</scope>
    <source>
        <tissue evidence="1">Young leaves</tissue>
    </source>
</reference>
<evidence type="ECO:0000313" key="1">
    <source>
        <dbReference type="EMBL" id="WMV08058.1"/>
    </source>
</evidence>
<organism evidence="1 2">
    <name type="scientific">Solanum verrucosum</name>
    <dbReference type="NCBI Taxonomy" id="315347"/>
    <lineage>
        <taxon>Eukaryota</taxon>
        <taxon>Viridiplantae</taxon>
        <taxon>Streptophyta</taxon>
        <taxon>Embryophyta</taxon>
        <taxon>Tracheophyta</taxon>
        <taxon>Spermatophyta</taxon>
        <taxon>Magnoliopsida</taxon>
        <taxon>eudicotyledons</taxon>
        <taxon>Gunneridae</taxon>
        <taxon>Pentapetalae</taxon>
        <taxon>asterids</taxon>
        <taxon>lamiids</taxon>
        <taxon>Solanales</taxon>
        <taxon>Solanaceae</taxon>
        <taxon>Solanoideae</taxon>
        <taxon>Solaneae</taxon>
        <taxon>Solanum</taxon>
    </lineage>
</organism>
<keyword evidence="2" id="KW-1185">Reference proteome</keyword>
<dbReference type="EMBL" id="CP133612">
    <property type="protein sequence ID" value="WMV08058.1"/>
    <property type="molecule type" value="Genomic_DNA"/>
</dbReference>
<dbReference type="Proteomes" id="UP001234989">
    <property type="component" value="Chromosome 1"/>
</dbReference>
<gene>
    <name evidence="1" type="ORF">MTR67_001443</name>
</gene>